<dbReference type="EMBL" id="JBJXBP010000006">
    <property type="protein sequence ID" value="KAL3824735.1"/>
    <property type="molecule type" value="Genomic_DNA"/>
</dbReference>
<feature type="compositionally biased region" description="Basic and acidic residues" evidence="2">
    <location>
        <begin position="682"/>
        <end position="693"/>
    </location>
</feature>
<comment type="caution">
    <text evidence="5">The sequence shown here is derived from an EMBL/GenBank/DDBJ whole genome shotgun (WGS) entry which is preliminary data.</text>
</comment>
<sequence length="1026" mass="114877">MAAKLLHSLTDENPDLQKQIGCMTGIFQLFDRQHIITSGRPSRTVGHTSHPKRLPPPPPGNSNFSYGTAERESNNNVHLRSTSHERYSQKNIQDKQRVSTESSRASFSSSSRSSSFSSIDCNRATQLEPASFDRIIFPETPSRDSTMSLQNSSPRLSRQSLDLRDLVKDSMYREVQGLSIKPKTIEEPKDSVAKYRDTPNSSNESLRVLEKLQESQWSHNNTPRQLLRSTSYHSKDGSSFTVPKDPPRFSYDGRDMNRTPFDSREPSKSTLKLKDLPRLSLDSREGSMRSLNADSKSNFLKTIHKDNNIEFEGKILSLQQARPPSVVAKLMGLDTLPDSVASSDTNMGSSRSFPDEDFVNISNSVAKTNPSKGIQQSSFSKNLWKEPSSPRWRNPDSSMKPMSKFPIEPAPWKHSEGTRGSQKPVSRTTRVPIKSQDTFSSVYSEIEKRLKDLKFTQSGKDLRALKQILEAMQVKGPLDTQEGHGSNFVTDSDHDKKLFSSVNDTRSINNRKPQNDQVLASSKRRVSSTRNYDSPIVIMKPAKLVEKSGIPAGSVIALVDGRKSLNAEELITSSSQRDNAVNSVHTKNERILKAKQSSTRSQHLTKDSNVAVVKSSGSISPRMQQQKLELDKRSRPPTPPDSSRSRRQPNKQQVESNSPGGKRRPKHLNTQQSDNQVSEIGVESRKLSHRENENSFEPKIAERNIGISNIQSSSNASELAEKKSSPTRTKDESACVPPEFSSPISVLDNVVYKDDSPSPVKYTGKTLKVDTSNSVDKIIPNSMDSASTSEINRKKLQNIENLVQKLRRLNSSHDEAHTDYIASLCENTDPDHRYISEILLASGLLLRDLGANPTNFQFHPSGHPINPELFLVLEQTKASNLLKEGCTTKKTSQIIVNEKSHRKLVFDAVNEILARKLASESPFKLAKKTLNAQKLLRELCSEVDGLKCKSPECSYDEEEERIKSILCNEVMHHQSLSWTSFDVEISDAVLDIERLIFKDLVNEIVIGASTHGSVIKPDKRRQLFSK</sequence>
<feature type="compositionally biased region" description="Basic and acidic residues" evidence="2">
    <location>
        <begin position="719"/>
        <end position="733"/>
    </location>
</feature>
<dbReference type="Pfam" id="PF14309">
    <property type="entry name" value="DUF4378"/>
    <property type="match status" value="1"/>
</dbReference>
<evidence type="ECO:0000313" key="6">
    <source>
        <dbReference type="Proteomes" id="UP001634393"/>
    </source>
</evidence>
<dbReference type="Pfam" id="PF14383">
    <property type="entry name" value="VARLMGL"/>
    <property type="match status" value="1"/>
</dbReference>
<reference evidence="5 6" key="1">
    <citation type="submission" date="2024-12" db="EMBL/GenBank/DDBJ databases">
        <title>The unique morphological basis and parallel evolutionary history of personate flowers in Penstemon.</title>
        <authorList>
            <person name="Depatie T.H."/>
            <person name="Wessinger C.A."/>
        </authorList>
    </citation>
    <scope>NUCLEOTIDE SEQUENCE [LARGE SCALE GENOMIC DNA]</scope>
    <source>
        <strain evidence="5">WTNN_2</strain>
        <tissue evidence="5">Leaf</tissue>
    </source>
</reference>
<feature type="region of interest" description="Disordered" evidence="2">
    <location>
        <begin position="573"/>
        <end position="737"/>
    </location>
</feature>
<feature type="coiled-coil region" evidence="1">
    <location>
        <begin position="792"/>
        <end position="819"/>
    </location>
</feature>
<feature type="region of interest" description="Disordered" evidence="2">
    <location>
        <begin position="365"/>
        <end position="429"/>
    </location>
</feature>
<feature type="domain" description="DUF4378" evidence="3">
    <location>
        <begin position="831"/>
        <end position="1003"/>
    </location>
</feature>
<feature type="compositionally biased region" description="Polar residues" evidence="2">
    <location>
        <begin position="418"/>
        <end position="429"/>
    </location>
</feature>
<dbReference type="InterPro" id="IPR032795">
    <property type="entry name" value="DUF3741-assoc"/>
</dbReference>
<dbReference type="InterPro" id="IPR033334">
    <property type="entry name" value="LNG1/2"/>
</dbReference>
<feature type="compositionally biased region" description="Low complexity" evidence="2">
    <location>
        <begin position="102"/>
        <end position="118"/>
    </location>
</feature>
<organism evidence="5 6">
    <name type="scientific">Penstemon smallii</name>
    <dbReference type="NCBI Taxonomy" id="265156"/>
    <lineage>
        <taxon>Eukaryota</taxon>
        <taxon>Viridiplantae</taxon>
        <taxon>Streptophyta</taxon>
        <taxon>Embryophyta</taxon>
        <taxon>Tracheophyta</taxon>
        <taxon>Spermatophyta</taxon>
        <taxon>Magnoliopsida</taxon>
        <taxon>eudicotyledons</taxon>
        <taxon>Gunneridae</taxon>
        <taxon>Pentapetalae</taxon>
        <taxon>asterids</taxon>
        <taxon>lamiids</taxon>
        <taxon>Lamiales</taxon>
        <taxon>Plantaginaceae</taxon>
        <taxon>Cheloneae</taxon>
        <taxon>Penstemon</taxon>
    </lineage>
</organism>
<feature type="compositionally biased region" description="Basic and acidic residues" evidence="2">
    <location>
        <begin position="82"/>
        <end position="98"/>
    </location>
</feature>
<feature type="compositionally biased region" description="Polar residues" evidence="2">
    <location>
        <begin position="668"/>
        <end position="678"/>
    </location>
</feature>
<feature type="region of interest" description="Disordered" evidence="2">
    <location>
        <begin position="477"/>
        <end position="496"/>
    </location>
</feature>
<accession>A0ABD3SJI6</accession>
<dbReference type="Proteomes" id="UP001634393">
    <property type="component" value="Unassembled WGS sequence"/>
</dbReference>
<dbReference type="AlphaFoldDB" id="A0ABD3SJI6"/>
<evidence type="ECO:0000259" key="3">
    <source>
        <dbReference type="Pfam" id="PF14309"/>
    </source>
</evidence>
<keyword evidence="1" id="KW-0175">Coiled coil</keyword>
<evidence type="ECO:0000259" key="4">
    <source>
        <dbReference type="Pfam" id="PF14383"/>
    </source>
</evidence>
<feature type="compositionally biased region" description="Polar residues" evidence="2">
    <location>
        <begin position="650"/>
        <end position="659"/>
    </location>
</feature>
<evidence type="ECO:0000313" key="5">
    <source>
        <dbReference type="EMBL" id="KAL3824735.1"/>
    </source>
</evidence>
<name>A0ABD3SJI6_9LAMI</name>
<protein>
    <recommendedName>
        <fullName evidence="7">DUF4378 domain-containing protein</fullName>
    </recommendedName>
</protein>
<dbReference type="InterPro" id="IPR025486">
    <property type="entry name" value="DUF4378"/>
</dbReference>
<feature type="region of interest" description="Disordered" evidence="2">
    <location>
        <begin position="214"/>
        <end position="280"/>
    </location>
</feature>
<feature type="compositionally biased region" description="Polar residues" evidence="2">
    <location>
        <begin position="615"/>
        <end position="627"/>
    </location>
</feature>
<evidence type="ECO:0000256" key="2">
    <source>
        <dbReference type="SAM" id="MobiDB-lite"/>
    </source>
</evidence>
<keyword evidence="6" id="KW-1185">Reference proteome</keyword>
<feature type="region of interest" description="Disordered" evidence="2">
    <location>
        <begin position="502"/>
        <end position="527"/>
    </location>
</feature>
<dbReference type="PANTHER" id="PTHR31680:SF4">
    <property type="entry name" value="LONGIFOLIA PROTEIN"/>
    <property type="match status" value="1"/>
</dbReference>
<feature type="compositionally biased region" description="Polar residues" evidence="2">
    <location>
        <begin position="573"/>
        <end position="585"/>
    </location>
</feature>
<feature type="compositionally biased region" description="Polar residues" evidence="2">
    <location>
        <begin position="214"/>
        <end position="241"/>
    </location>
</feature>
<evidence type="ECO:0008006" key="7">
    <source>
        <dbReference type="Google" id="ProtNLM"/>
    </source>
</evidence>
<evidence type="ECO:0000256" key="1">
    <source>
        <dbReference type="SAM" id="Coils"/>
    </source>
</evidence>
<feature type="compositionally biased region" description="Low complexity" evidence="2">
    <location>
        <begin position="704"/>
        <end position="717"/>
    </location>
</feature>
<feature type="compositionally biased region" description="Polar residues" evidence="2">
    <location>
        <begin position="502"/>
        <end position="520"/>
    </location>
</feature>
<feature type="compositionally biased region" description="Basic and acidic residues" evidence="2">
    <location>
        <begin position="245"/>
        <end position="280"/>
    </location>
</feature>
<feature type="compositionally biased region" description="Polar residues" evidence="2">
    <location>
        <begin position="365"/>
        <end position="381"/>
    </location>
</feature>
<gene>
    <name evidence="5" type="ORF">ACJIZ3_020764</name>
</gene>
<proteinExistence type="predicted"/>
<feature type="region of interest" description="Disordered" evidence="2">
    <location>
        <begin position="39"/>
        <end position="119"/>
    </location>
</feature>
<feature type="domain" description="DUF3741" evidence="4">
    <location>
        <begin position="321"/>
        <end position="339"/>
    </location>
</feature>
<dbReference type="PANTHER" id="PTHR31680">
    <property type="entry name" value="LONGIFOLIA PROTEIN"/>
    <property type="match status" value="1"/>
</dbReference>
<feature type="region of interest" description="Disordered" evidence="2">
    <location>
        <begin position="132"/>
        <end position="162"/>
    </location>
</feature>